<gene>
    <name evidence="2" type="ORF">LFW2832_00123</name>
</gene>
<feature type="domain" description="AAA+ ATPase" evidence="1">
    <location>
        <begin position="47"/>
        <end position="197"/>
    </location>
</feature>
<dbReference type="InterPro" id="IPR027417">
    <property type="entry name" value="P-loop_NTPase"/>
</dbReference>
<reference evidence="2 3" key="1">
    <citation type="submission" date="2019-08" db="EMBL/GenBank/DDBJ databases">
        <authorList>
            <person name="Vazquez-Campos X."/>
        </authorList>
    </citation>
    <scope>NUCLEOTIDE SEQUENCE [LARGE SCALE GENOMIC DNA]</scope>
    <source>
        <strain evidence="2">LFW-283_2</strain>
    </source>
</reference>
<organism evidence="2 3">
    <name type="scientific">Candidatus Bilamarchaeum dharawalense</name>
    <dbReference type="NCBI Taxonomy" id="2885759"/>
    <lineage>
        <taxon>Archaea</taxon>
        <taxon>Candidatus Micrarchaeota</taxon>
        <taxon>Candidatus Micrarchaeia</taxon>
        <taxon>Candidatus Anstonellales</taxon>
        <taxon>Candidatus Bilamarchaeaceae</taxon>
        <taxon>Candidatus Bilamarchaeum</taxon>
    </lineage>
</organism>
<dbReference type="SMART" id="SM00382">
    <property type="entry name" value="AAA"/>
    <property type="match status" value="1"/>
</dbReference>
<name>A0A5E4LN81_9ARCH</name>
<dbReference type="InterPro" id="IPR003593">
    <property type="entry name" value="AAA+_ATPase"/>
</dbReference>
<dbReference type="Gene3D" id="3.40.50.300">
    <property type="entry name" value="P-loop containing nucleotide triphosphate hydrolases"/>
    <property type="match status" value="1"/>
</dbReference>
<evidence type="ECO:0000259" key="1">
    <source>
        <dbReference type="SMART" id="SM00382"/>
    </source>
</evidence>
<proteinExistence type="predicted"/>
<evidence type="ECO:0000313" key="3">
    <source>
        <dbReference type="Proteomes" id="UP000789941"/>
    </source>
</evidence>
<dbReference type="AlphaFoldDB" id="A0A5E4LN81"/>
<accession>A0A5E4LN81</accession>
<evidence type="ECO:0000313" key="2">
    <source>
        <dbReference type="EMBL" id="VVC02971.1"/>
    </source>
</evidence>
<dbReference type="CDD" id="cd00009">
    <property type="entry name" value="AAA"/>
    <property type="match status" value="1"/>
</dbReference>
<sequence>MDQATLTRSIREVTAPSLRNYRNSRKVMTIKGQAIYVEDILKAALISRSNVLLLGSRGWGKTTAEHDIHDGIFGGKGIYVRAHPKMDERELFSHLNLGKYLRGEVGSSRELREVLEAIHNCCMVVDEITRLPGISQNRVFGLADGYIELDGVRYQIGNGYSILLASGNVGRGYDGTFALDGALIDRFPVIINMDDFLPTAKDDFLRLRSKHDPRVPKILNGERLDQSEKLKQVFAQLSEIKATMSVVIATLYLTHALGDCSKRGIPKLSIAESLPQACAGCSQLTKNCGHFMGVSGRSQESIINTVIALQQIAIAKHETATEAASAPHAEQPPPLVVDDMADVLEVFKTFFGYTGIVNSQHVVQKYLGNPYRFLSDIAAITQQEFIAQTDNIVALLRAYARSGGRLEVSEAERLVRPFTHDIPDGAGAAVRKNPWRFIGDIVGIQ</sequence>
<dbReference type="Proteomes" id="UP000789941">
    <property type="component" value="Unassembled WGS sequence"/>
</dbReference>
<dbReference type="EMBL" id="CABMJJ010000004">
    <property type="protein sequence ID" value="VVC02971.1"/>
    <property type="molecule type" value="Genomic_DNA"/>
</dbReference>
<protein>
    <recommendedName>
        <fullName evidence="1">AAA+ ATPase domain-containing protein</fullName>
    </recommendedName>
</protein>
<comment type="caution">
    <text evidence="2">The sequence shown here is derived from an EMBL/GenBank/DDBJ whole genome shotgun (WGS) entry which is preliminary data.</text>
</comment>
<dbReference type="SUPFAM" id="SSF52540">
    <property type="entry name" value="P-loop containing nucleoside triphosphate hydrolases"/>
    <property type="match status" value="1"/>
</dbReference>